<reference evidence="1" key="4">
    <citation type="submission" date="2025-08" db="UniProtKB">
        <authorList>
            <consortium name="Ensembl"/>
        </authorList>
    </citation>
    <scope>IDENTIFICATION</scope>
</reference>
<protein>
    <submittedName>
        <fullName evidence="1">Uncharacterized protein</fullName>
    </submittedName>
</protein>
<organism evidence="1 2">
    <name type="scientific">Rhinolophus ferrumequinum</name>
    <name type="common">Greater horseshoe bat</name>
    <dbReference type="NCBI Taxonomy" id="59479"/>
    <lineage>
        <taxon>Eukaryota</taxon>
        <taxon>Metazoa</taxon>
        <taxon>Chordata</taxon>
        <taxon>Craniata</taxon>
        <taxon>Vertebrata</taxon>
        <taxon>Euteleostomi</taxon>
        <taxon>Mammalia</taxon>
        <taxon>Eutheria</taxon>
        <taxon>Laurasiatheria</taxon>
        <taxon>Chiroptera</taxon>
        <taxon>Yinpterochiroptera</taxon>
        <taxon>Rhinolophoidea</taxon>
        <taxon>Rhinolophidae</taxon>
        <taxon>Rhinolophinae</taxon>
        <taxon>Rhinolophus</taxon>
    </lineage>
</organism>
<evidence type="ECO:0000313" key="2">
    <source>
        <dbReference type="Proteomes" id="UP000472240"/>
    </source>
</evidence>
<name>A0A671F7G7_RHIFE</name>
<reference evidence="1 2" key="1">
    <citation type="journal article" date="2015" name="Annu Rev Anim Biosci">
        <title>The Genome 10K Project: a way forward.</title>
        <authorList>
            <person name="Koepfli K.P."/>
            <person name="Paten B."/>
            <person name="O'Brien S.J."/>
            <person name="Koepfli K.P."/>
            <person name="Paten B."/>
            <person name="Antunes A."/>
            <person name="Belov K."/>
            <person name="Bustamante C."/>
            <person name="Castoe T.A."/>
            <person name="Clawson H."/>
            <person name="Crawford A.J."/>
            <person name="Diekhans M."/>
            <person name="Distel D."/>
            <person name="Durbin R."/>
            <person name="Earl D."/>
            <person name="Fujita M.K."/>
            <person name="Gamble T."/>
            <person name="Georges A."/>
            <person name="Gemmell N."/>
            <person name="Gilbert M.T."/>
            <person name="Graves J.M."/>
            <person name="Green R.E."/>
            <person name="Hickey G."/>
            <person name="Jarvis E.D."/>
            <person name="Johnson W."/>
            <person name="Komissarov A."/>
            <person name="Korf I."/>
            <person name="Kuhn R."/>
            <person name="Larkin D.M."/>
            <person name="Lewin H."/>
            <person name="Lopez J.V."/>
            <person name="Ma J."/>
            <person name="Marques-Bonet T."/>
            <person name="Miller W."/>
            <person name="Murphy R."/>
            <person name="Pevzner P."/>
            <person name="Shapiro B."/>
            <person name="Steiner C."/>
            <person name="Tamazian G."/>
            <person name="Venkatesh B."/>
            <person name="Wang J."/>
            <person name="Wayne R."/>
            <person name="Wiley E."/>
            <person name="Yang H."/>
            <person name="Zhang G."/>
            <person name="Haussler D."/>
            <person name="Ryder O."/>
            <person name="O'Brien S.J."/>
        </authorList>
    </citation>
    <scope>NUCLEOTIDE SEQUENCE</scope>
</reference>
<proteinExistence type="predicted"/>
<keyword evidence="2" id="KW-1185">Reference proteome</keyword>
<dbReference type="AlphaFoldDB" id="A0A671F7G7"/>
<sequence length="87" mass="9854">MEKELEARCPNCWLRALSFPAQHLCKPQTPTETLSIPGFLLAVCLHQKRKKNLECKNMGGACKHQKTHGCSILPAECKSRHKHCCRV</sequence>
<accession>A0A671F7G7</accession>
<evidence type="ECO:0000313" key="1">
    <source>
        <dbReference type="Ensembl" id="ENSRFEP00010021455.1"/>
    </source>
</evidence>
<dbReference type="Proteomes" id="UP000472240">
    <property type="component" value="Chromosome 4"/>
</dbReference>
<reference evidence="1" key="5">
    <citation type="submission" date="2025-09" db="UniProtKB">
        <authorList>
            <consortium name="Ensembl"/>
        </authorList>
    </citation>
    <scope>IDENTIFICATION</scope>
</reference>
<dbReference type="GeneTree" id="ENSGT00400000023630"/>
<dbReference type="Ensembl" id="ENSRFET00010023353.1">
    <property type="protein sequence ID" value="ENSRFEP00010021455.1"/>
    <property type="gene ID" value="ENSRFEG00010014402.1"/>
</dbReference>
<reference evidence="2" key="3">
    <citation type="submission" date="2018-12" db="EMBL/GenBank/DDBJ databases">
        <title>G10K-VGP greater horseshoe bat female genome, primary haplotype.</title>
        <authorList>
            <person name="Teeling E."/>
            <person name="Myers G."/>
            <person name="Vernes S."/>
            <person name="Pippel M."/>
            <person name="Winkler S."/>
            <person name="Fedrigo O."/>
            <person name="Rhie A."/>
            <person name="Koren S."/>
            <person name="Phillippy A."/>
            <person name="Lewin H."/>
            <person name="Damas J."/>
            <person name="Howe K."/>
            <person name="Mountcastle J."/>
            <person name="Jarvis E.D."/>
        </authorList>
    </citation>
    <scope>NUCLEOTIDE SEQUENCE [LARGE SCALE GENOMIC DNA]</scope>
</reference>
<reference evidence="1 2" key="2">
    <citation type="journal article" date="2018" name="Annu Rev Anim Biosci">
        <title>Bat Biology, Genomes, and the Bat1K Project: To Generate Chromosome-Level Genomes for All Living Bat Species.</title>
        <authorList>
            <person name="Teeling E.C."/>
            <person name="Vernes S.C."/>
            <person name="Davalos L.M."/>
            <person name="Ray D.A."/>
            <person name="Gilbert M.T.P."/>
            <person name="Myers E."/>
        </authorList>
    </citation>
    <scope>NUCLEOTIDE SEQUENCE</scope>
</reference>
<dbReference type="InParanoid" id="A0A671F7G7"/>